<evidence type="ECO:0000256" key="9">
    <source>
        <dbReference type="ARBA" id="ARBA00023180"/>
    </source>
</evidence>
<evidence type="ECO:0000256" key="7">
    <source>
        <dbReference type="ARBA" id="ARBA00022989"/>
    </source>
</evidence>
<accession>A0A507BTU9</accession>
<keyword evidence="9" id="KW-0325">Glycoprotein</keyword>
<proteinExistence type="inferred from homology"/>
<sequence>MYLPAPATSKIWNKGSARPLLTPYTVARGIIVVVLLITLLIFGLSTFLNAGDSPPAHDIEKPAQIGYSDSDIDSLHKSLAEILKQKDSAAKLKQIVPLFKQLRSMAVYTSGTEFNISDFREMGRRVLTHKLLFELYHDEHTLKPKLEKLAEWAEVPALLKSMEVDLFPWMFATKRFTSAKQLRDSYSGRGIVMTTGLWHFRFAHHAVLALRTLIKTDLPIELYYAGRHDLHEEQIKILSNIPNVKVIDVTKILGDDGGLGGWAVKPYSMLASSFKEMIFLDADALFLKDPRALYDYERYEDRGAVFFHDRTVKGWDKNLKTWFATLVSEPSDTYKQSRIFQELSIHEQDSGVVLLDKVRAFHGLLTVCKMNGHKEHTEVYKHMHGDKETFWISFEMVRVPYAFNPFHGGAVGYLAPDGAVCGGLFHPDEQGQPLWFNGGVLVNKYHSLHNTLNFTHAGVDAAGRGVSWRWETPTTPFCLEIDANVKTDERREVIELSPAQKALTLQYVELWKQCCDYE</sequence>
<dbReference type="PANTHER" id="PTHR31392:SF1">
    <property type="entry name" value="ALPHA-1,3-MANNOSYLTRANSFERASE MNN1-RELATED"/>
    <property type="match status" value="1"/>
</dbReference>
<evidence type="ECO:0000256" key="4">
    <source>
        <dbReference type="ARBA" id="ARBA00022679"/>
    </source>
</evidence>
<evidence type="ECO:0000313" key="12">
    <source>
        <dbReference type="Proteomes" id="UP000319731"/>
    </source>
</evidence>
<gene>
    <name evidence="11" type="ORF">SmJEL517_g05534</name>
</gene>
<dbReference type="GO" id="GO:0016020">
    <property type="term" value="C:membrane"/>
    <property type="evidence" value="ECO:0007669"/>
    <property type="project" value="UniProtKB-SubCell"/>
</dbReference>
<dbReference type="Proteomes" id="UP000319731">
    <property type="component" value="Unassembled WGS sequence"/>
</dbReference>
<evidence type="ECO:0000256" key="10">
    <source>
        <dbReference type="SAM" id="Phobius"/>
    </source>
</evidence>
<dbReference type="InterPro" id="IPR022751">
    <property type="entry name" value="Alpha_mannosyltransferase"/>
</dbReference>
<keyword evidence="3" id="KW-0328">Glycosyltransferase</keyword>
<comment type="subcellular location">
    <subcellularLocation>
        <location evidence="1">Membrane</location>
        <topology evidence="1">Single-pass type II membrane protein</topology>
    </subcellularLocation>
</comment>
<keyword evidence="4" id="KW-0808">Transferase</keyword>
<keyword evidence="7 10" id="KW-1133">Transmembrane helix</keyword>
<dbReference type="InterPro" id="IPR029044">
    <property type="entry name" value="Nucleotide-diphossugar_trans"/>
</dbReference>
<dbReference type="OrthoDB" id="430354at2759"/>
<name>A0A507BTU9_9FUNG</name>
<protein>
    <recommendedName>
        <fullName evidence="13">Alpha-1,3-mannosyltransferase</fullName>
    </recommendedName>
</protein>
<dbReference type="Pfam" id="PF11051">
    <property type="entry name" value="Mannosyl_trans3"/>
    <property type="match status" value="1"/>
</dbReference>
<evidence type="ECO:0000313" key="11">
    <source>
        <dbReference type="EMBL" id="TPX31012.1"/>
    </source>
</evidence>
<dbReference type="STRING" id="1806994.A0A507BTU9"/>
<dbReference type="SUPFAM" id="SSF53448">
    <property type="entry name" value="Nucleotide-diphospho-sugar transferases"/>
    <property type="match status" value="1"/>
</dbReference>
<dbReference type="RefSeq" id="XP_031022542.1">
    <property type="nucleotide sequence ID" value="XM_031171460.1"/>
</dbReference>
<keyword evidence="5 10" id="KW-0812">Transmembrane</keyword>
<dbReference type="EMBL" id="QEAO01000052">
    <property type="protein sequence ID" value="TPX31012.1"/>
    <property type="molecule type" value="Genomic_DNA"/>
</dbReference>
<dbReference type="GO" id="GO:0005794">
    <property type="term" value="C:Golgi apparatus"/>
    <property type="evidence" value="ECO:0007669"/>
    <property type="project" value="TreeGrafter"/>
</dbReference>
<comment type="caution">
    <text evidence="11">The sequence shown here is derived from an EMBL/GenBank/DDBJ whole genome shotgun (WGS) entry which is preliminary data.</text>
</comment>
<evidence type="ECO:0000256" key="2">
    <source>
        <dbReference type="ARBA" id="ARBA00009105"/>
    </source>
</evidence>
<keyword evidence="12" id="KW-1185">Reference proteome</keyword>
<dbReference type="GO" id="GO:0000033">
    <property type="term" value="F:alpha-1,3-mannosyltransferase activity"/>
    <property type="evidence" value="ECO:0007669"/>
    <property type="project" value="TreeGrafter"/>
</dbReference>
<evidence type="ECO:0000256" key="6">
    <source>
        <dbReference type="ARBA" id="ARBA00022968"/>
    </source>
</evidence>
<comment type="similarity">
    <text evidence="2">Belongs to the MNN1/MNT family.</text>
</comment>
<dbReference type="AlphaFoldDB" id="A0A507BTU9"/>
<feature type="transmembrane region" description="Helical" evidence="10">
    <location>
        <begin position="21"/>
        <end position="44"/>
    </location>
</feature>
<keyword evidence="6" id="KW-0735">Signal-anchor</keyword>
<evidence type="ECO:0000256" key="1">
    <source>
        <dbReference type="ARBA" id="ARBA00004606"/>
    </source>
</evidence>
<evidence type="ECO:0008006" key="13">
    <source>
        <dbReference type="Google" id="ProtNLM"/>
    </source>
</evidence>
<dbReference type="PANTHER" id="PTHR31392">
    <property type="entry name" value="ALPHA-1,3-MANNOSYLTRANSFERASE MNN1-RELATED"/>
    <property type="match status" value="1"/>
</dbReference>
<organism evidence="11 12">
    <name type="scientific">Synchytrium microbalum</name>
    <dbReference type="NCBI Taxonomy" id="1806994"/>
    <lineage>
        <taxon>Eukaryota</taxon>
        <taxon>Fungi</taxon>
        <taxon>Fungi incertae sedis</taxon>
        <taxon>Chytridiomycota</taxon>
        <taxon>Chytridiomycota incertae sedis</taxon>
        <taxon>Chytridiomycetes</taxon>
        <taxon>Synchytriales</taxon>
        <taxon>Synchytriaceae</taxon>
        <taxon>Synchytrium</taxon>
    </lineage>
</organism>
<evidence type="ECO:0000256" key="3">
    <source>
        <dbReference type="ARBA" id="ARBA00022676"/>
    </source>
</evidence>
<dbReference type="GO" id="GO:0006493">
    <property type="term" value="P:protein O-linked glycosylation"/>
    <property type="evidence" value="ECO:0007669"/>
    <property type="project" value="TreeGrafter"/>
</dbReference>
<evidence type="ECO:0000256" key="8">
    <source>
        <dbReference type="ARBA" id="ARBA00023136"/>
    </source>
</evidence>
<reference evidence="11 12" key="1">
    <citation type="journal article" date="2019" name="Sci. Rep.">
        <title>Comparative genomics of chytrid fungi reveal insights into the obligate biotrophic and pathogenic lifestyle of Synchytrium endobioticum.</title>
        <authorList>
            <person name="van de Vossenberg B.T.L.H."/>
            <person name="Warris S."/>
            <person name="Nguyen H.D.T."/>
            <person name="van Gent-Pelzer M.P.E."/>
            <person name="Joly D.L."/>
            <person name="van de Geest H.C."/>
            <person name="Bonants P.J.M."/>
            <person name="Smith D.S."/>
            <person name="Levesque C.A."/>
            <person name="van der Lee T.A.J."/>
        </authorList>
    </citation>
    <scope>NUCLEOTIDE SEQUENCE [LARGE SCALE GENOMIC DNA]</scope>
    <source>
        <strain evidence="11 12">JEL517</strain>
    </source>
</reference>
<evidence type="ECO:0000256" key="5">
    <source>
        <dbReference type="ARBA" id="ARBA00022692"/>
    </source>
</evidence>
<keyword evidence="8 10" id="KW-0472">Membrane</keyword>
<dbReference type="GeneID" id="42006757"/>